<dbReference type="PATRIC" id="fig|931276.5.peg.5973"/>
<comment type="function">
    <text evidence="3">Together with the chaperonin GroEL, plays an essential role in assisting protein folding. The GroEL-GroES system forms a nano-cage that allows encapsulation of the non-native substrate proteins and provides a physical environment optimized to promote and accelerate protein folding. GroES binds to the apical surface of the GroEL ring, thereby capping the opening of the GroEL channel.</text>
</comment>
<dbReference type="GO" id="GO:0044183">
    <property type="term" value="F:protein folding chaperone"/>
    <property type="evidence" value="ECO:0007669"/>
    <property type="project" value="InterPro"/>
</dbReference>
<geneLocation type="plasmid" evidence="4 5">
    <name>Csp_135p</name>
</geneLocation>
<dbReference type="Proteomes" id="UP000011728">
    <property type="component" value="Plasmid Csp_135p"/>
</dbReference>
<dbReference type="SMART" id="SM00883">
    <property type="entry name" value="Cpn10"/>
    <property type="match status" value="1"/>
</dbReference>
<dbReference type="GO" id="GO:0051087">
    <property type="term" value="F:protein-folding chaperone binding"/>
    <property type="evidence" value="ECO:0007669"/>
    <property type="project" value="TreeGrafter"/>
</dbReference>
<dbReference type="HOGENOM" id="CLU_132825_2_0_9"/>
<dbReference type="PRINTS" id="PR00297">
    <property type="entry name" value="CHAPERONIN10"/>
</dbReference>
<evidence type="ECO:0000256" key="3">
    <source>
        <dbReference type="RuleBase" id="RU000535"/>
    </source>
</evidence>
<reference evidence="4 5" key="1">
    <citation type="submission" date="2013-02" db="EMBL/GenBank/DDBJ databases">
        <title>Genome sequence of Clostridium saccharoperbutylacetonicum N1-4(HMT).</title>
        <authorList>
            <person name="Poehlein A."/>
            <person name="Daniel R."/>
        </authorList>
    </citation>
    <scope>NUCLEOTIDE SEQUENCE [LARGE SCALE GENOMIC DNA]</scope>
    <source>
        <strain evidence="5">N1-4(HMT)</strain>
        <plasmid evidence="5">Plasmid Csp_135p</plasmid>
    </source>
</reference>
<comment type="subunit">
    <text evidence="3">Heptamer of 7 subunits arranged in a ring.</text>
</comment>
<evidence type="ECO:0000313" key="4">
    <source>
        <dbReference type="EMBL" id="AGF59647.1"/>
    </source>
</evidence>
<dbReference type="CDD" id="cd00320">
    <property type="entry name" value="cpn10"/>
    <property type="match status" value="1"/>
</dbReference>
<dbReference type="FunFam" id="2.30.33.40:FF:000001">
    <property type="entry name" value="10 kDa chaperonin"/>
    <property type="match status" value="1"/>
</dbReference>
<dbReference type="KEGG" id="csr:Cspa_135p00870"/>
<dbReference type="Pfam" id="PF00166">
    <property type="entry name" value="Cpn10"/>
    <property type="match status" value="1"/>
</dbReference>
<evidence type="ECO:0000256" key="1">
    <source>
        <dbReference type="ARBA" id="ARBA00006975"/>
    </source>
</evidence>
<evidence type="ECO:0000256" key="2">
    <source>
        <dbReference type="ARBA" id="ARBA00023186"/>
    </source>
</evidence>
<protein>
    <recommendedName>
        <fullName evidence="3">10 kDa chaperonin</fullName>
    </recommendedName>
</protein>
<dbReference type="InterPro" id="IPR037124">
    <property type="entry name" value="Chaperonin_GroES_sf"/>
</dbReference>
<dbReference type="GO" id="GO:0051082">
    <property type="term" value="F:unfolded protein binding"/>
    <property type="evidence" value="ECO:0007669"/>
    <property type="project" value="TreeGrafter"/>
</dbReference>
<sequence length="94" mass="10303">MKVFGARCIVKEEKQGEETVSGIIIPGKDKEPTYVGRVIAVGDGALLENGERVSMQVKEGDRIAYTTFSGSPIKNGDDEFIILNERDILCVLED</sequence>
<comment type="similarity">
    <text evidence="1 3">Belongs to the GroES chaperonin family.</text>
</comment>
<dbReference type="OrthoDB" id="9806791at2"/>
<dbReference type="GO" id="GO:0046872">
    <property type="term" value="F:metal ion binding"/>
    <property type="evidence" value="ECO:0007669"/>
    <property type="project" value="TreeGrafter"/>
</dbReference>
<dbReference type="Gene3D" id="2.30.33.40">
    <property type="entry name" value="GroES chaperonin"/>
    <property type="match status" value="1"/>
</dbReference>
<organism evidence="4 5">
    <name type="scientific">Clostridium saccharoperbutylacetonicum N1-4(HMT)</name>
    <dbReference type="NCBI Taxonomy" id="931276"/>
    <lineage>
        <taxon>Bacteria</taxon>
        <taxon>Bacillati</taxon>
        <taxon>Bacillota</taxon>
        <taxon>Clostridia</taxon>
        <taxon>Eubacteriales</taxon>
        <taxon>Clostridiaceae</taxon>
        <taxon>Clostridium</taxon>
    </lineage>
</organism>
<keyword evidence="5" id="KW-1185">Reference proteome</keyword>
<dbReference type="AlphaFoldDB" id="M1N8J4"/>
<dbReference type="InterPro" id="IPR011032">
    <property type="entry name" value="GroES-like_sf"/>
</dbReference>
<accession>M1N8J4</accession>
<evidence type="ECO:0000313" key="5">
    <source>
        <dbReference type="Proteomes" id="UP000011728"/>
    </source>
</evidence>
<dbReference type="PANTHER" id="PTHR10772">
    <property type="entry name" value="10 KDA HEAT SHOCK PROTEIN"/>
    <property type="match status" value="1"/>
</dbReference>
<keyword evidence="2 3" id="KW-0143">Chaperone</keyword>
<keyword evidence="4" id="KW-0614">Plasmid</keyword>
<dbReference type="EMBL" id="CP004122">
    <property type="protein sequence ID" value="AGF59647.1"/>
    <property type="molecule type" value="Genomic_DNA"/>
</dbReference>
<dbReference type="GO" id="GO:0005524">
    <property type="term" value="F:ATP binding"/>
    <property type="evidence" value="ECO:0007669"/>
    <property type="project" value="InterPro"/>
</dbReference>
<proteinExistence type="inferred from homology"/>
<dbReference type="PANTHER" id="PTHR10772:SF58">
    <property type="entry name" value="CO-CHAPERONIN GROES"/>
    <property type="match status" value="1"/>
</dbReference>
<gene>
    <name evidence="4" type="ORF">Cspa_135p00870</name>
</gene>
<dbReference type="RefSeq" id="WP_015395954.1">
    <property type="nucleotide sequence ID" value="NC_020292.1"/>
</dbReference>
<name>M1N8J4_9CLOT</name>
<dbReference type="InterPro" id="IPR020818">
    <property type="entry name" value="Chaperonin_GroES"/>
</dbReference>
<dbReference type="SUPFAM" id="SSF50129">
    <property type="entry name" value="GroES-like"/>
    <property type="match status" value="1"/>
</dbReference>